<evidence type="ECO:0000313" key="3">
    <source>
        <dbReference type="Proteomes" id="UP001203852"/>
    </source>
</evidence>
<evidence type="ECO:0000256" key="1">
    <source>
        <dbReference type="PROSITE-ProRule" id="PRU00339"/>
    </source>
</evidence>
<reference evidence="2" key="1">
    <citation type="journal article" date="2022" name="bioRxiv">
        <title>Deciphering the potential niche of two novel black yeast fungi from a biological soil crust based on their genomes, phenotypes, and melanin regulation.</title>
        <authorList>
            <consortium name="DOE Joint Genome Institute"/>
            <person name="Carr E.C."/>
            <person name="Barton Q."/>
            <person name="Grambo S."/>
            <person name="Sullivan M."/>
            <person name="Renfro C.M."/>
            <person name="Kuo A."/>
            <person name="Pangilinan J."/>
            <person name="Lipzen A."/>
            <person name="Keymanesh K."/>
            <person name="Savage E."/>
            <person name="Barry K."/>
            <person name="Grigoriev I.V."/>
            <person name="Riekhof W.R."/>
            <person name="Harris S.S."/>
        </authorList>
    </citation>
    <scope>NUCLEOTIDE SEQUENCE</scope>
    <source>
        <strain evidence="2">JF 03-4F</strain>
    </source>
</reference>
<dbReference type="EMBL" id="MU404350">
    <property type="protein sequence ID" value="KAI1618898.1"/>
    <property type="molecule type" value="Genomic_DNA"/>
</dbReference>
<dbReference type="GO" id="GO:0009116">
    <property type="term" value="P:nucleoside metabolic process"/>
    <property type="evidence" value="ECO:0007669"/>
    <property type="project" value="InterPro"/>
</dbReference>
<dbReference type="Gene3D" id="3.40.50.300">
    <property type="entry name" value="P-loop containing nucleotide triphosphate hydrolases"/>
    <property type="match status" value="1"/>
</dbReference>
<gene>
    <name evidence="2" type="ORF">EDD36DRAFT_414557</name>
</gene>
<dbReference type="InterPro" id="IPR011990">
    <property type="entry name" value="TPR-like_helical_dom_sf"/>
</dbReference>
<dbReference type="SUPFAM" id="SSF48452">
    <property type="entry name" value="TPR-like"/>
    <property type="match status" value="2"/>
</dbReference>
<dbReference type="PANTHER" id="PTHR46082:SF11">
    <property type="entry name" value="AAA+ ATPASE DOMAIN-CONTAINING PROTEIN-RELATED"/>
    <property type="match status" value="1"/>
</dbReference>
<dbReference type="GO" id="GO:0003824">
    <property type="term" value="F:catalytic activity"/>
    <property type="evidence" value="ECO:0007669"/>
    <property type="project" value="InterPro"/>
</dbReference>
<evidence type="ECO:0000313" key="2">
    <source>
        <dbReference type="EMBL" id="KAI1618898.1"/>
    </source>
</evidence>
<dbReference type="Proteomes" id="UP001203852">
    <property type="component" value="Unassembled WGS sequence"/>
</dbReference>
<feature type="repeat" description="TPR" evidence="1">
    <location>
        <begin position="843"/>
        <end position="876"/>
    </location>
</feature>
<dbReference type="SMART" id="SM00028">
    <property type="entry name" value="TPR"/>
    <property type="match status" value="7"/>
</dbReference>
<feature type="repeat" description="TPR" evidence="1">
    <location>
        <begin position="885"/>
        <end position="918"/>
    </location>
</feature>
<dbReference type="PROSITE" id="PS50005">
    <property type="entry name" value="TPR"/>
    <property type="match status" value="5"/>
</dbReference>
<sequence length="1036" mass="115171">MPPNHRDYTVGCICPMGVELAPVKAMLDHIHPPLPTQRDQNSYILGNLCGHNVAIAVLPEIGNHAAATSAVQLLNDFPSIWFGLLVGIGGGVPGGEDDEQGIRMGDVVVSKPTATLGGVVQYDLGKYSTAGGFERTGMLNKPPALLRSSVESLAADHLIEGSQHDQLFRVDYPHSGGADCWNCDVQRTIDRDARKSTDPKFHYGTIGSANMVVKDALMRERLRQARVLSNGLISMFGDPGICDYADSHKNKRWQPYAAAAAATYVKELLSIIPAKDVTKVAPATELVQMPTYDLGINSFDAPDMADEVFVGRAPEIKQMEKVLLSASDSGLRRVLVLGGMGGIGKTQLSITYAKRHRKAYSLAQYYPARTPGSVLVTTRVPLKVNGSRVEVGPLAKEEDGLQVLATRSGRAHVVSDVDARNLARRLDGHPLALATAGAYLKESSLSFGAYLQYYEARWAALASSEQLQDYPERTLHTTWDISLQMTKQENDLAVELLRFLAYLDPRDIWYELFSECQDNNAPMWYTRLTENELSFGMAVKTLVRYCLVQANHQTESYSIHVCFHDWMLNVLNRPSNADRYWLAFDCVVGQIHIAEGRQFSTIWYRRVTPNAEWIACDLFRDVAERQDFVQVRLPQIPLIAWLLYKQGQNKAAERMLIRALALHESILGRDHRSTLVVMNDMGAIYEEQGKLERAEETFQQALHILKKIVGPKDRLTLLVLGNLGRIYQIRGRLEEAEEVSQRALQAKKDTLGLEDLSTLLTMRVLASIYGEQRKLDQAAELYQQALHGYERIVGPKHTETLDLAVDLAKLYKDHGALSKAEDIVQRALHDSEDTVGGEHSLTLTALSQLGDIYRRQGKLYEAEEVLLRALQGHEERFGAEHARALGMVHFLGIVYDLQGRLDAAVEMFQRALHGHEEKLGPEHESTLNVVDKLGDIYRQQGKSSQAEDCLLRALQGKEERLGAEHTSTLDTINSLGILRAEQGRLNQAEELFQRALQGYENSLGSDLARGSQSVLPASIDRISEGAGFIRRALRGA</sequence>
<dbReference type="InterPro" id="IPR035994">
    <property type="entry name" value="Nucleoside_phosphorylase_sf"/>
</dbReference>
<keyword evidence="3" id="KW-1185">Reference proteome</keyword>
<protein>
    <recommendedName>
        <fullName evidence="4">Nucleoside phosphorylase domain-containing protein</fullName>
    </recommendedName>
</protein>
<name>A0AAN6E6S9_9EURO</name>
<dbReference type="SUPFAM" id="SSF52540">
    <property type="entry name" value="P-loop containing nucleoside triphosphate hydrolases"/>
    <property type="match status" value="1"/>
</dbReference>
<feature type="repeat" description="TPR" evidence="1">
    <location>
        <begin position="717"/>
        <end position="750"/>
    </location>
</feature>
<dbReference type="Gene3D" id="1.25.40.10">
    <property type="entry name" value="Tetratricopeptide repeat domain"/>
    <property type="match status" value="2"/>
</dbReference>
<evidence type="ECO:0008006" key="4">
    <source>
        <dbReference type="Google" id="ProtNLM"/>
    </source>
</evidence>
<dbReference type="InterPro" id="IPR027417">
    <property type="entry name" value="P-loop_NTPase"/>
</dbReference>
<dbReference type="AlphaFoldDB" id="A0AAN6E6S9"/>
<proteinExistence type="predicted"/>
<accession>A0AAN6E6S9</accession>
<keyword evidence="1" id="KW-0802">TPR repeat</keyword>
<feature type="repeat" description="TPR" evidence="1">
    <location>
        <begin position="675"/>
        <end position="708"/>
    </location>
</feature>
<dbReference type="SUPFAM" id="SSF53167">
    <property type="entry name" value="Purine and uridine phosphorylases"/>
    <property type="match status" value="1"/>
</dbReference>
<feature type="repeat" description="TPR" evidence="1">
    <location>
        <begin position="969"/>
        <end position="1002"/>
    </location>
</feature>
<comment type="caution">
    <text evidence="2">The sequence shown here is derived from an EMBL/GenBank/DDBJ whole genome shotgun (WGS) entry which is preliminary data.</text>
</comment>
<dbReference type="InterPro" id="IPR053137">
    <property type="entry name" value="NLR-like"/>
</dbReference>
<dbReference type="InterPro" id="IPR019734">
    <property type="entry name" value="TPR_rpt"/>
</dbReference>
<dbReference type="PANTHER" id="PTHR46082">
    <property type="entry name" value="ATP/GTP-BINDING PROTEIN-RELATED"/>
    <property type="match status" value="1"/>
</dbReference>
<dbReference type="Gene3D" id="3.40.50.1580">
    <property type="entry name" value="Nucleoside phosphorylase domain"/>
    <property type="match status" value="1"/>
</dbReference>
<dbReference type="Pfam" id="PF13424">
    <property type="entry name" value="TPR_12"/>
    <property type="match status" value="4"/>
</dbReference>
<organism evidence="2 3">
    <name type="scientific">Exophiala viscosa</name>
    <dbReference type="NCBI Taxonomy" id="2486360"/>
    <lineage>
        <taxon>Eukaryota</taxon>
        <taxon>Fungi</taxon>
        <taxon>Dikarya</taxon>
        <taxon>Ascomycota</taxon>
        <taxon>Pezizomycotina</taxon>
        <taxon>Eurotiomycetes</taxon>
        <taxon>Chaetothyriomycetidae</taxon>
        <taxon>Chaetothyriales</taxon>
        <taxon>Herpotrichiellaceae</taxon>
        <taxon>Exophiala</taxon>
    </lineage>
</organism>